<evidence type="ECO:0000256" key="7">
    <source>
        <dbReference type="ARBA" id="ARBA00022964"/>
    </source>
</evidence>
<keyword evidence="7 13" id="KW-0223">Dioxygenase</keyword>
<evidence type="ECO:0000256" key="5">
    <source>
        <dbReference type="ARBA" id="ARBA00022767"/>
    </source>
</evidence>
<accession>A0A8T0H9H7</accession>
<feature type="region of interest" description="Disordered" evidence="15">
    <location>
        <begin position="19"/>
        <end position="47"/>
    </location>
</feature>
<dbReference type="InterPro" id="IPR000907">
    <property type="entry name" value="LipOase"/>
</dbReference>
<evidence type="ECO:0000256" key="11">
    <source>
        <dbReference type="ARBA" id="ARBA00023160"/>
    </source>
</evidence>
<keyword evidence="10" id="KW-0443">Lipid metabolism</keyword>
<comment type="similarity">
    <text evidence="2 13">Belongs to the lipoxygenase family.</text>
</comment>
<dbReference type="PRINTS" id="PR00468">
    <property type="entry name" value="PLTLPOXGNASE"/>
</dbReference>
<dbReference type="InterPro" id="IPR020833">
    <property type="entry name" value="LipOase_Fe_BS"/>
</dbReference>
<dbReference type="PANTHER" id="PTHR11771">
    <property type="entry name" value="LIPOXYGENASE"/>
    <property type="match status" value="1"/>
</dbReference>
<dbReference type="GO" id="GO:0016702">
    <property type="term" value="F:oxidoreductase activity, acting on single donors with incorporation of molecular oxygen, incorporation of two atoms of oxygen"/>
    <property type="evidence" value="ECO:0007669"/>
    <property type="project" value="InterPro"/>
</dbReference>
<evidence type="ECO:0000256" key="4">
    <source>
        <dbReference type="ARBA" id="ARBA00022723"/>
    </source>
</evidence>
<feature type="domain" description="PLAT" evidence="16">
    <location>
        <begin position="134"/>
        <end position="261"/>
    </location>
</feature>
<evidence type="ECO:0000256" key="6">
    <source>
        <dbReference type="ARBA" id="ARBA00022832"/>
    </source>
</evidence>
<organism evidence="18 19">
    <name type="scientific">Ceratodon purpureus</name>
    <name type="common">Fire moss</name>
    <name type="synonym">Dicranum purpureum</name>
    <dbReference type="NCBI Taxonomy" id="3225"/>
    <lineage>
        <taxon>Eukaryota</taxon>
        <taxon>Viridiplantae</taxon>
        <taxon>Streptophyta</taxon>
        <taxon>Embryophyta</taxon>
        <taxon>Bryophyta</taxon>
        <taxon>Bryophytina</taxon>
        <taxon>Bryopsida</taxon>
        <taxon>Dicranidae</taxon>
        <taxon>Pseudoditrichales</taxon>
        <taxon>Ditrichaceae</taxon>
        <taxon>Ceratodon</taxon>
    </lineage>
</organism>
<dbReference type="Gene3D" id="4.10.372.10">
    <property type="entry name" value="Lipoxygenase-1, Domain 3"/>
    <property type="match status" value="1"/>
</dbReference>
<keyword evidence="9 13" id="KW-0408">Iron</keyword>
<keyword evidence="19" id="KW-1185">Reference proteome</keyword>
<feature type="compositionally biased region" description="Polar residues" evidence="15">
    <location>
        <begin position="33"/>
        <end position="46"/>
    </location>
</feature>
<dbReference type="Pfam" id="PF00305">
    <property type="entry name" value="Lipoxygenase"/>
    <property type="match status" value="1"/>
</dbReference>
<dbReference type="SMART" id="SM00308">
    <property type="entry name" value="LH2"/>
    <property type="match status" value="1"/>
</dbReference>
<proteinExistence type="inferred from homology"/>
<dbReference type="Gene3D" id="3.10.450.60">
    <property type="match status" value="1"/>
</dbReference>
<dbReference type="PRINTS" id="PR00087">
    <property type="entry name" value="LIPOXYGENASE"/>
</dbReference>
<evidence type="ECO:0000256" key="12">
    <source>
        <dbReference type="PROSITE-ProRule" id="PRU00152"/>
    </source>
</evidence>
<comment type="cofactor">
    <cofactor evidence="1 13">
        <name>Fe cation</name>
        <dbReference type="ChEBI" id="CHEBI:24875"/>
    </cofactor>
</comment>
<evidence type="ECO:0000256" key="15">
    <source>
        <dbReference type="SAM" id="MobiDB-lite"/>
    </source>
</evidence>
<dbReference type="InterPro" id="IPR001246">
    <property type="entry name" value="LipOase_plant"/>
</dbReference>
<evidence type="ECO:0000259" key="17">
    <source>
        <dbReference type="PROSITE" id="PS51393"/>
    </source>
</evidence>
<evidence type="ECO:0000313" key="19">
    <source>
        <dbReference type="Proteomes" id="UP000822688"/>
    </source>
</evidence>
<evidence type="ECO:0000259" key="16">
    <source>
        <dbReference type="PROSITE" id="PS50095"/>
    </source>
</evidence>
<dbReference type="EMBL" id="CM026428">
    <property type="protein sequence ID" value="KAG0566968.1"/>
    <property type="molecule type" value="Genomic_DNA"/>
</dbReference>
<dbReference type="InterPro" id="IPR027433">
    <property type="entry name" value="Lipoxygenase_dom_3"/>
</dbReference>
<dbReference type="InterPro" id="IPR020834">
    <property type="entry name" value="LipOase_CS"/>
</dbReference>
<dbReference type="GO" id="GO:0031408">
    <property type="term" value="P:oxylipin biosynthetic process"/>
    <property type="evidence" value="ECO:0007669"/>
    <property type="project" value="UniProtKB-UniRule"/>
</dbReference>
<evidence type="ECO:0000256" key="2">
    <source>
        <dbReference type="ARBA" id="ARBA00009419"/>
    </source>
</evidence>
<dbReference type="GO" id="GO:0046872">
    <property type="term" value="F:metal ion binding"/>
    <property type="evidence" value="ECO:0007669"/>
    <property type="project" value="UniProtKB-UniRule"/>
</dbReference>
<evidence type="ECO:0000256" key="10">
    <source>
        <dbReference type="ARBA" id="ARBA00023098"/>
    </source>
</evidence>
<dbReference type="PROSITE" id="PS00081">
    <property type="entry name" value="LIPOXYGENASE_2"/>
    <property type="match status" value="1"/>
</dbReference>
<comment type="function">
    <text evidence="14">Plant lipoxygenase may be involved in a number of diverse aspects of plant physiology including growth and development, pest resistance, and senescence or responses to wounding.</text>
</comment>
<dbReference type="PROSITE" id="PS51393">
    <property type="entry name" value="LIPOXYGENASE_3"/>
    <property type="match status" value="1"/>
</dbReference>
<dbReference type="PROSITE" id="PS50095">
    <property type="entry name" value="PLAT"/>
    <property type="match status" value="1"/>
</dbReference>
<dbReference type="FunFam" id="1.20.245.10:FF:000002">
    <property type="entry name" value="Lipoxygenase"/>
    <property type="match status" value="1"/>
</dbReference>
<dbReference type="InterPro" id="IPR013819">
    <property type="entry name" value="LipOase_C"/>
</dbReference>
<name>A0A8T0H9H7_CERPU</name>
<dbReference type="AlphaFoldDB" id="A0A8T0H9H7"/>
<evidence type="ECO:0000256" key="1">
    <source>
        <dbReference type="ARBA" id="ARBA00001962"/>
    </source>
</evidence>
<evidence type="ECO:0000256" key="8">
    <source>
        <dbReference type="ARBA" id="ARBA00023002"/>
    </source>
</evidence>
<comment type="caution">
    <text evidence="18">The sequence shown here is derived from an EMBL/GenBank/DDBJ whole genome shotgun (WGS) entry which is preliminary data.</text>
</comment>
<dbReference type="Proteomes" id="UP000822688">
    <property type="component" value="Chromosome 7"/>
</dbReference>
<dbReference type="Pfam" id="PF01477">
    <property type="entry name" value="PLAT"/>
    <property type="match status" value="1"/>
</dbReference>
<dbReference type="PROSITE" id="PS00711">
    <property type="entry name" value="LIPOXYGENASE_1"/>
    <property type="match status" value="1"/>
</dbReference>
<dbReference type="EMBL" id="CM026428">
    <property type="protein sequence ID" value="KAG0566967.1"/>
    <property type="molecule type" value="Genomic_DNA"/>
</dbReference>
<keyword evidence="5 14" id="KW-0925">Oxylipin biosynthesis</keyword>
<dbReference type="GO" id="GO:0034440">
    <property type="term" value="P:lipid oxidation"/>
    <property type="evidence" value="ECO:0007669"/>
    <property type="project" value="InterPro"/>
</dbReference>
<protein>
    <recommendedName>
        <fullName evidence="14">Lipoxygenase</fullName>
        <ecNumber evidence="14">1.13.11.-</ecNumber>
    </recommendedName>
</protein>
<evidence type="ECO:0000256" key="14">
    <source>
        <dbReference type="RuleBase" id="RU003975"/>
    </source>
</evidence>
<evidence type="ECO:0000256" key="9">
    <source>
        <dbReference type="ARBA" id="ARBA00023004"/>
    </source>
</evidence>
<gene>
    <name evidence="18" type="ORF">KC19_7G100500</name>
</gene>
<feature type="domain" description="Lipoxygenase" evidence="17">
    <location>
        <begin position="265"/>
        <end position="984"/>
    </location>
</feature>
<dbReference type="Gene3D" id="4.10.375.10">
    <property type="entry name" value="Lipoxygenase-1, Domain 2"/>
    <property type="match status" value="1"/>
</dbReference>
<keyword evidence="11 14" id="KW-0275">Fatty acid biosynthesis</keyword>
<dbReference type="SUPFAM" id="SSF49723">
    <property type="entry name" value="Lipase/lipooxygenase domain (PLAT/LH2 domain)"/>
    <property type="match status" value="1"/>
</dbReference>
<dbReference type="InterPro" id="IPR036226">
    <property type="entry name" value="LipOase_C_sf"/>
</dbReference>
<keyword evidence="8 13" id="KW-0560">Oxidoreductase</keyword>
<dbReference type="GO" id="GO:0006633">
    <property type="term" value="P:fatty acid biosynthetic process"/>
    <property type="evidence" value="ECO:0007669"/>
    <property type="project" value="UniProtKB-KW"/>
</dbReference>
<dbReference type="InterPro" id="IPR036392">
    <property type="entry name" value="PLAT/LH2_dom_sf"/>
</dbReference>
<dbReference type="Gene3D" id="2.60.60.20">
    <property type="entry name" value="PLAT/LH2 domain"/>
    <property type="match status" value="1"/>
</dbReference>
<dbReference type="EC" id="1.13.11.-" evidence="14"/>
<dbReference type="SUPFAM" id="SSF48484">
    <property type="entry name" value="Lipoxigenase"/>
    <property type="match status" value="1"/>
</dbReference>
<keyword evidence="4 13" id="KW-0479">Metal-binding</keyword>
<evidence type="ECO:0000313" key="18">
    <source>
        <dbReference type="EMBL" id="KAG0566968.1"/>
    </source>
</evidence>
<dbReference type="Gene3D" id="1.20.245.10">
    <property type="entry name" value="Lipoxygenase-1, Domain 5"/>
    <property type="match status" value="1"/>
</dbReference>
<dbReference type="InterPro" id="IPR001024">
    <property type="entry name" value="PLAT/LH2_dom"/>
</dbReference>
<sequence>MAALASCIGARAVLRRPSTIRSVATDPEPPSTKPTVQIPQTGNANGAGTLMSRHDLVNIFARDAPLAKAKPATQADGTAAPAWAPKSLVKSAVSEVDSVTKKFEDLFHKLVPGGVDSDDLDVIQGDLIVQKKILALDLANAGADKADDVDECAGRHVSIQIVSTKVDPTTKKPFTSDEVAIKNWIKTKDTCISAKFGFTLEFKVPKDFGKPGAIIVKNRHQNEFLLDSFKLTMPDNDVVNFPADTWIYNNNQQQDPGRILFSNELYLPSDTPDGLVPLREMELENLRGDGKGERKFNDRIYDYDVYNDLGDPDGKPGWFGGPLPRPVLGGSQELPYPRRCRTGRPPCENDPKSESKGDLLAFYYIPRDEKFDQVKFSDFAAESVRGAQHGLIPALQSHITGNNEFESLEEIKRLYAKRGAKLDVPNNLIPRNSASSDEIPGESQPLTFIHEYFFPTGPDTNLITYPLPDVIGVDDKAWNSDVEFGREMLAGVNPLVIQRLKDFPIKSTLDQKEFGDPKSAITKDIIEQGIKNIEGGHLSVQKALDQNRLFIQDYHDIFLPYINKINSQNLGKMYATRTVLFLTKENTLMPLAIELTLPPAKKGGEKNSRVFTPEMEKDGVWSLAKAHVSSCDTSYHEVISHFLRTHACIEPFIIATNRHLSVLHPVHRVLVPHYKNTMDINASARKALVNAGGIIEDNFTPGQYTMEMSSVVYKLDWRFDEQALPEDLIKRGMAERDPKAPHGVKLVLSDYPYAADGLELWGALKDYMTDHIKLFYDNDKAVTQDKELQNWWTEARTVGHADKKDAPGWPTLNSIESLAYTLTTIAWIASCHHAAVNFGQYPYGGYMPNRPSMTRKLIPEEGTLEYELLKDPKQWERAFLDTISNQSQATIVMGTLEILSTHAVDEEYLGQRVSPNWSNDPKVLDAFAKFSQKIADVEKLIGERNSDKSLKNRTGPVQLPYGLLLPNSPTAGLTGKGVPYSISI</sequence>
<comment type="pathway">
    <text evidence="14">Lipid metabolism; oxylipin biosynthesis.</text>
</comment>
<comment type="caution">
    <text evidence="12">Lacks conserved residue(s) required for the propagation of feature annotation.</text>
</comment>
<keyword evidence="3 14" id="KW-0444">Lipid biosynthesis</keyword>
<reference evidence="18" key="1">
    <citation type="submission" date="2020-06" db="EMBL/GenBank/DDBJ databases">
        <title>WGS assembly of Ceratodon purpureus strain R40.</title>
        <authorList>
            <person name="Carey S.B."/>
            <person name="Jenkins J."/>
            <person name="Shu S."/>
            <person name="Lovell J.T."/>
            <person name="Sreedasyam A."/>
            <person name="Maumus F."/>
            <person name="Tiley G.P."/>
            <person name="Fernandez-Pozo N."/>
            <person name="Barry K."/>
            <person name="Chen C."/>
            <person name="Wang M."/>
            <person name="Lipzen A."/>
            <person name="Daum C."/>
            <person name="Saski C.A."/>
            <person name="Payton A.C."/>
            <person name="Mcbreen J.C."/>
            <person name="Conrad R.E."/>
            <person name="Kollar L.M."/>
            <person name="Olsson S."/>
            <person name="Huttunen S."/>
            <person name="Landis J.B."/>
            <person name="Wickett N.J."/>
            <person name="Johnson M.G."/>
            <person name="Rensing S.A."/>
            <person name="Grimwood J."/>
            <person name="Schmutz J."/>
            <person name="Mcdaniel S.F."/>
        </authorList>
    </citation>
    <scope>NUCLEOTIDE SEQUENCE</scope>
    <source>
        <strain evidence="18">R40</strain>
    </source>
</reference>
<keyword evidence="6" id="KW-0276">Fatty acid metabolism</keyword>
<evidence type="ECO:0000256" key="3">
    <source>
        <dbReference type="ARBA" id="ARBA00022516"/>
    </source>
</evidence>
<evidence type="ECO:0000256" key="13">
    <source>
        <dbReference type="RuleBase" id="RU003974"/>
    </source>
</evidence>